<comment type="caution">
    <text evidence="2">The sequence shown here is derived from an EMBL/GenBank/DDBJ whole genome shotgun (WGS) entry which is preliminary data.</text>
</comment>
<evidence type="ECO:0000313" key="3">
    <source>
        <dbReference type="Proteomes" id="UP000735302"/>
    </source>
</evidence>
<feature type="compositionally biased region" description="Polar residues" evidence="1">
    <location>
        <begin position="70"/>
        <end position="80"/>
    </location>
</feature>
<keyword evidence="3" id="KW-1185">Reference proteome</keyword>
<protein>
    <submittedName>
        <fullName evidence="2">Uncharacterized protein</fullName>
    </submittedName>
</protein>
<feature type="region of interest" description="Disordered" evidence="1">
    <location>
        <begin position="57"/>
        <end position="90"/>
    </location>
</feature>
<proteinExistence type="predicted"/>
<evidence type="ECO:0000313" key="2">
    <source>
        <dbReference type="EMBL" id="GFN88602.1"/>
    </source>
</evidence>
<accession>A0AAV3Z1X1</accession>
<dbReference type="AlphaFoldDB" id="A0AAV3Z1X1"/>
<gene>
    <name evidence="2" type="ORF">PoB_001510800</name>
</gene>
<dbReference type="EMBL" id="BLXT01001860">
    <property type="protein sequence ID" value="GFN88602.1"/>
    <property type="molecule type" value="Genomic_DNA"/>
</dbReference>
<evidence type="ECO:0000256" key="1">
    <source>
        <dbReference type="SAM" id="MobiDB-lite"/>
    </source>
</evidence>
<name>A0AAV3Z1X1_9GAST</name>
<organism evidence="2 3">
    <name type="scientific">Plakobranchus ocellatus</name>
    <dbReference type="NCBI Taxonomy" id="259542"/>
    <lineage>
        <taxon>Eukaryota</taxon>
        <taxon>Metazoa</taxon>
        <taxon>Spiralia</taxon>
        <taxon>Lophotrochozoa</taxon>
        <taxon>Mollusca</taxon>
        <taxon>Gastropoda</taxon>
        <taxon>Heterobranchia</taxon>
        <taxon>Euthyneura</taxon>
        <taxon>Panpulmonata</taxon>
        <taxon>Sacoglossa</taxon>
        <taxon>Placobranchoidea</taxon>
        <taxon>Plakobranchidae</taxon>
        <taxon>Plakobranchus</taxon>
    </lineage>
</organism>
<dbReference type="Proteomes" id="UP000735302">
    <property type="component" value="Unassembled WGS sequence"/>
</dbReference>
<reference evidence="2 3" key="1">
    <citation type="journal article" date="2021" name="Elife">
        <title>Chloroplast acquisition without the gene transfer in kleptoplastic sea slugs, Plakobranchus ocellatus.</title>
        <authorList>
            <person name="Maeda T."/>
            <person name="Takahashi S."/>
            <person name="Yoshida T."/>
            <person name="Shimamura S."/>
            <person name="Takaki Y."/>
            <person name="Nagai Y."/>
            <person name="Toyoda A."/>
            <person name="Suzuki Y."/>
            <person name="Arimoto A."/>
            <person name="Ishii H."/>
            <person name="Satoh N."/>
            <person name="Nishiyama T."/>
            <person name="Hasebe M."/>
            <person name="Maruyama T."/>
            <person name="Minagawa J."/>
            <person name="Obokata J."/>
            <person name="Shigenobu S."/>
        </authorList>
    </citation>
    <scope>NUCLEOTIDE SEQUENCE [LARGE SCALE GENOMIC DNA]</scope>
</reference>
<sequence>MLGYLGPTSGIHSLQPGVLILTVSQANQRARHSKPRRNWIHSMLLLLLLASGRGQGVTARARTNTETHTHTQGGLSSSAGQRQREREKERARDWLGQAMEGKLAKATTQAPTPLNPKITVVVWSAVGHNACHAGQKWAQPHMAKKTKNNILVERPLQRVVFAKAGHWSSSTCGLSDLVA</sequence>